<keyword evidence="2" id="KW-1133">Transmembrane helix</keyword>
<dbReference type="SUPFAM" id="SSF54523">
    <property type="entry name" value="Pili subunits"/>
    <property type="match status" value="1"/>
</dbReference>
<dbReference type="AlphaFoldDB" id="A0A3B1DZ23"/>
<dbReference type="InterPro" id="IPR045584">
    <property type="entry name" value="Pilin-like"/>
</dbReference>
<feature type="region of interest" description="Disordered" evidence="1">
    <location>
        <begin position="605"/>
        <end position="639"/>
    </location>
</feature>
<evidence type="ECO:0000256" key="2">
    <source>
        <dbReference type="SAM" id="Phobius"/>
    </source>
</evidence>
<protein>
    <recommendedName>
        <fullName evidence="4">Type II secretion system protein GspG C-terminal domain-containing protein</fullName>
    </recommendedName>
</protein>
<evidence type="ECO:0000313" key="3">
    <source>
        <dbReference type="EMBL" id="VAX41764.1"/>
    </source>
</evidence>
<dbReference type="Gene3D" id="3.30.700.10">
    <property type="entry name" value="Glycoprotein, Type 4 Pilin"/>
    <property type="match status" value="1"/>
</dbReference>
<sequence length="639" mass="71878">RFTDDQCKRFVRAACKRGWQRHFHRSGLGCLLIVLGLVCFWLAIIPLVWLDNHYNFGRTVLAFVSIFIYAIALGFPATVVIIIRDHLLLRRIRHVLRARGTCPACQYSLLGIVVSAGNIVICPECGIEVEVDESLNELTTDEQGRARFMPTERIEGSQFWTERRKRLTKRVAIGLGVFLFLVLPAGWGGYELFLWQQAKRAAAERPDVAGVLEFVESHQPSGVTAVEPNAFDVLAEVDLLRADITAEVSSRPEYYDEEYGSSPWPDFAAIYIPYPDEETAARWAERWVSRKLAEDLLVAYREGGVFEMLDSLTEMRRAVRGLVVTSPGPLIVAAFPSLGKERELARINGARMHLAILAEDRDEFISAMSANLALGRSLQHQASAIEALAALAIESVTYDRLRYLFPHHPESDWLDHIDAAIRQQRAPLARDHTIEGERVYQLDILAWVFADPSNVRFGRFSKTVREYVDWMASDLSGQRLGTYAENRDSMNAYFDAMAESAVFDPFERPPLPTVTGDLVLLEMLLPALSRILEHADQIETRRRGTAVMIALERHYLAHGFYPDTLSALVPEYLAVLPIDPWTGEPLRYRLHGEGASAYVLYSVGPDAEDNGGQPDEDFNARRDRNPDIILSPPANDASP</sequence>
<feature type="compositionally biased region" description="Acidic residues" evidence="1">
    <location>
        <begin position="606"/>
        <end position="617"/>
    </location>
</feature>
<accession>A0A3B1DZ23</accession>
<organism evidence="3">
    <name type="scientific">hydrothermal vent metagenome</name>
    <dbReference type="NCBI Taxonomy" id="652676"/>
    <lineage>
        <taxon>unclassified sequences</taxon>
        <taxon>metagenomes</taxon>
        <taxon>ecological metagenomes</taxon>
    </lineage>
</organism>
<dbReference type="EMBL" id="UOGK01000589">
    <property type="protein sequence ID" value="VAX41764.1"/>
    <property type="molecule type" value="Genomic_DNA"/>
</dbReference>
<feature type="transmembrane region" description="Helical" evidence="2">
    <location>
        <begin position="26"/>
        <end position="49"/>
    </location>
</feature>
<evidence type="ECO:0000256" key="1">
    <source>
        <dbReference type="SAM" id="MobiDB-lite"/>
    </source>
</evidence>
<gene>
    <name evidence="3" type="ORF">MNBD_PLANCTO03-1666</name>
</gene>
<keyword evidence="2" id="KW-0812">Transmembrane</keyword>
<feature type="non-terminal residue" evidence="3">
    <location>
        <position position="1"/>
    </location>
</feature>
<name>A0A3B1DZ23_9ZZZZ</name>
<proteinExistence type="predicted"/>
<keyword evidence="2" id="KW-0472">Membrane</keyword>
<feature type="transmembrane region" description="Helical" evidence="2">
    <location>
        <begin position="61"/>
        <end position="83"/>
    </location>
</feature>
<evidence type="ECO:0008006" key="4">
    <source>
        <dbReference type="Google" id="ProtNLM"/>
    </source>
</evidence>
<reference evidence="3" key="1">
    <citation type="submission" date="2018-06" db="EMBL/GenBank/DDBJ databases">
        <authorList>
            <person name="Zhirakovskaya E."/>
        </authorList>
    </citation>
    <scope>NUCLEOTIDE SEQUENCE</scope>
</reference>
<feature type="transmembrane region" description="Helical" evidence="2">
    <location>
        <begin position="171"/>
        <end position="190"/>
    </location>
</feature>